<evidence type="ECO:0000313" key="1">
    <source>
        <dbReference type="EMBL" id="KRL08032.1"/>
    </source>
</evidence>
<accession>A0A0R1MJ60</accession>
<dbReference type="GeneID" id="98309498"/>
<name>A0A0R1MJ60_9LACO</name>
<reference evidence="1 2" key="1">
    <citation type="journal article" date="2015" name="Genome Announc.">
        <title>Expanding the biotechnology potential of lactobacilli through comparative genomics of 213 strains and associated genera.</title>
        <authorList>
            <person name="Sun Z."/>
            <person name="Harris H.M."/>
            <person name="McCann A."/>
            <person name="Guo C."/>
            <person name="Argimon S."/>
            <person name="Zhang W."/>
            <person name="Yang X."/>
            <person name="Jeffery I.B."/>
            <person name="Cooney J.C."/>
            <person name="Kagawa T.F."/>
            <person name="Liu W."/>
            <person name="Song Y."/>
            <person name="Salvetti E."/>
            <person name="Wrobel A."/>
            <person name="Rasinkangas P."/>
            <person name="Parkhill J."/>
            <person name="Rea M.C."/>
            <person name="O'Sullivan O."/>
            <person name="Ritari J."/>
            <person name="Douillard F.P."/>
            <person name="Paul Ross R."/>
            <person name="Yang R."/>
            <person name="Briner A.E."/>
            <person name="Felis G.E."/>
            <person name="de Vos W.M."/>
            <person name="Barrangou R."/>
            <person name="Klaenhammer T.R."/>
            <person name="Caufield P.W."/>
            <person name="Cui Y."/>
            <person name="Zhang H."/>
            <person name="O'Toole P.W."/>
        </authorList>
    </citation>
    <scope>NUCLEOTIDE SEQUENCE [LARGE SCALE GENOMIC DNA]</scope>
    <source>
        <strain evidence="1 2">DSM 19519</strain>
    </source>
</reference>
<proteinExistence type="predicted"/>
<dbReference type="AlphaFoldDB" id="A0A0R1MJ60"/>
<comment type="caution">
    <text evidence="1">The sequence shown here is derived from an EMBL/GenBank/DDBJ whole genome shotgun (WGS) entry which is preliminary data.</text>
</comment>
<sequence>MENFYVDNGGDLFRAIMKKLSIERPEDIGINTRTSFQDQIELEVIRYYILNDYPLELLKETLIELQFQKQDDIKMFLDRNYESICLLMVNDNFPESFLEKYSSMLIAVMQQIVPEKLAMKLYEAMREYYRFGARSPMGLCMYLLNMLENTMQNIFKLERRQRVVIE</sequence>
<dbReference type="STRING" id="1423759.FC92_GL001105"/>
<evidence type="ECO:0000313" key="2">
    <source>
        <dbReference type="Proteomes" id="UP000051448"/>
    </source>
</evidence>
<protein>
    <submittedName>
        <fullName evidence="1">Uncharacterized protein</fullName>
    </submittedName>
</protein>
<gene>
    <name evidence="1" type="ORF">FC92_GL001105</name>
</gene>
<keyword evidence="2" id="KW-1185">Reference proteome</keyword>
<dbReference type="PATRIC" id="fig|1423759.3.peg.1169"/>
<dbReference type="Proteomes" id="UP000051448">
    <property type="component" value="Unassembled WGS sequence"/>
</dbReference>
<dbReference type="EMBL" id="AZDX01000003">
    <property type="protein sequence ID" value="KRL08032.1"/>
    <property type="molecule type" value="Genomic_DNA"/>
</dbReference>
<organism evidence="1 2">
    <name type="scientific">Liquorilactobacillus hordei DSM 19519</name>
    <dbReference type="NCBI Taxonomy" id="1423759"/>
    <lineage>
        <taxon>Bacteria</taxon>
        <taxon>Bacillati</taxon>
        <taxon>Bacillota</taxon>
        <taxon>Bacilli</taxon>
        <taxon>Lactobacillales</taxon>
        <taxon>Lactobacillaceae</taxon>
        <taxon>Liquorilactobacillus</taxon>
    </lineage>
</organism>
<dbReference type="RefSeq" id="WP_057868817.1">
    <property type="nucleotide sequence ID" value="NZ_AZDX01000003.1"/>
</dbReference>